<dbReference type="InterPro" id="IPR007712">
    <property type="entry name" value="RelE/ParE_toxin"/>
</dbReference>
<organism evidence="3 4">
    <name type="scientific">Rubneribacter badeniensis</name>
    <dbReference type="NCBI Taxonomy" id="2070688"/>
    <lineage>
        <taxon>Bacteria</taxon>
        <taxon>Bacillati</taxon>
        <taxon>Actinomycetota</taxon>
        <taxon>Coriobacteriia</taxon>
        <taxon>Eggerthellales</taxon>
        <taxon>Eggerthellaceae</taxon>
        <taxon>Rubneribacter</taxon>
    </lineage>
</organism>
<dbReference type="Gene3D" id="3.30.2310.20">
    <property type="entry name" value="RelE-like"/>
    <property type="match status" value="1"/>
</dbReference>
<evidence type="ECO:0000313" key="3">
    <source>
        <dbReference type="EMBL" id="PNV64769.1"/>
    </source>
</evidence>
<keyword evidence="1" id="KW-1277">Toxin-antitoxin system</keyword>
<reference evidence="2" key="3">
    <citation type="submission" date="2021-09" db="EMBL/GenBank/DDBJ databases">
        <authorList>
            <person name="Gilroy R."/>
        </authorList>
    </citation>
    <scope>NUCLEOTIDE SEQUENCE</scope>
    <source>
        <strain evidence="2">USAMLcec12-2067</strain>
    </source>
</reference>
<dbReference type="SUPFAM" id="SSF143011">
    <property type="entry name" value="RelE-like"/>
    <property type="match status" value="1"/>
</dbReference>
<dbReference type="EMBL" id="DYZL01000172">
    <property type="protein sequence ID" value="HJH43718.1"/>
    <property type="molecule type" value="Genomic_DNA"/>
</dbReference>
<evidence type="ECO:0000313" key="2">
    <source>
        <dbReference type="EMBL" id="HJH43718.1"/>
    </source>
</evidence>
<reference evidence="3 4" key="1">
    <citation type="journal article" date="2018" name="Int. J. Syst. Evol. Microbiol.">
        <title>Rubneribacter badeniensis gen. nov., sp. nov. and Enteroscipio rubneri gen. nov., sp. nov., new members of the Eggerthellaceae isolated from human faeces.</title>
        <authorList>
            <person name="Danylec N."/>
            <person name="Gobl A."/>
            <person name="Stoll D.A."/>
            <person name="Hetzer B."/>
            <person name="Kulling S.E."/>
            <person name="Huch M."/>
        </authorList>
    </citation>
    <scope>NUCLEOTIDE SEQUENCE [LARGE SCALE GENOMIC DNA]</scope>
    <source>
        <strain evidence="3 4">ResAG-85</strain>
    </source>
</reference>
<dbReference type="AlphaFoldDB" id="A0A2K2U3A9"/>
<sequence length="111" mass="12808">MAYTVSKSHCFEEDYDSILAYLLNELKAPRAALTLMGEVEKALDLLERDPFIHAVSRLPALGAGGCREHLVKNYRIVYKVRGSEVYLLRMFHQAQSCEGVVTDWEYRRLRD</sequence>
<gene>
    <name evidence="3" type="ORF">C2L80_10110</name>
    <name evidence="2" type="ORF">K8V16_07965</name>
</gene>
<dbReference type="Proteomes" id="UP000236488">
    <property type="component" value="Unassembled WGS sequence"/>
</dbReference>
<accession>A0A2K2U3A9</accession>
<dbReference type="RefSeq" id="WP_092200943.1">
    <property type="nucleotide sequence ID" value="NZ_DBEYRC010000115.1"/>
</dbReference>
<dbReference type="InterPro" id="IPR035093">
    <property type="entry name" value="RelE/ParE_toxin_dom_sf"/>
</dbReference>
<proteinExistence type="predicted"/>
<dbReference type="EMBL" id="PPEL01000068">
    <property type="protein sequence ID" value="PNV64769.1"/>
    <property type="molecule type" value="Genomic_DNA"/>
</dbReference>
<dbReference type="Pfam" id="PF05016">
    <property type="entry name" value="ParE_toxin"/>
    <property type="match status" value="1"/>
</dbReference>
<protein>
    <submittedName>
        <fullName evidence="3">Type II toxin-antitoxin system RelE/ParE family toxin</fullName>
    </submittedName>
</protein>
<evidence type="ECO:0000256" key="1">
    <source>
        <dbReference type="ARBA" id="ARBA00022649"/>
    </source>
</evidence>
<keyword evidence="4" id="KW-1185">Reference proteome</keyword>
<dbReference type="Proteomes" id="UP000789325">
    <property type="component" value="Unassembled WGS sequence"/>
</dbReference>
<comment type="caution">
    <text evidence="3">The sequence shown here is derived from an EMBL/GenBank/DDBJ whole genome shotgun (WGS) entry which is preliminary data.</text>
</comment>
<name>A0A2K2U3A9_9ACTN</name>
<evidence type="ECO:0000313" key="4">
    <source>
        <dbReference type="Proteomes" id="UP000236488"/>
    </source>
</evidence>
<reference evidence="2" key="2">
    <citation type="journal article" date="2021" name="PeerJ">
        <title>Extensive microbial diversity within the chicken gut microbiome revealed by metagenomics and culture.</title>
        <authorList>
            <person name="Gilroy R."/>
            <person name="Ravi A."/>
            <person name="Getino M."/>
            <person name="Pursley I."/>
            <person name="Horton D.L."/>
            <person name="Alikhan N.F."/>
            <person name="Baker D."/>
            <person name="Gharbi K."/>
            <person name="Hall N."/>
            <person name="Watson M."/>
            <person name="Adriaenssens E.M."/>
            <person name="Foster-Nyarko E."/>
            <person name="Jarju S."/>
            <person name="Secka A."/>
            <person name="Antonio M."/>
            <person name="Oren A."/>
            <person name="Chaudhuri R.R."/>
            <person name="La Ragione R."/>
            <person name="Hildebrand F."/>
            <person name="Pallen M.J."/>
        </authorList>
    </citation>
    <scope>NUCLEOTIDE SEQUENCE</scope>
    <source>
        <strain evidence="2">USAMLcec12-2067</strain>
    </source>
</reference>